<name>A0A9N9WKM9_9DIPT</name>
<organism evidence="6 7">
    <name type="scientific">Chironomus riparius</name>
    <dbReference type="NCBI Taxonomy" id="315576"/>
    <lineage>
        <taxon>Eukaryota</taxon>
        <taxon>Metazoa</taxon>
        <taxon>Ecdysozoa</taxon>
        <taxon>Arthropoda</taxon>
        <taxon>Hexapoda</taxon>
        <taxon>Insecta</taxon>
        <taxon>Pterygota</taxon>
        <taxon>Neoptera</taxon>
        <taxon>Endopterygota</taxon>
        <taxon>Diptera</taxon>
        <taxon>Nematocera</taxon>
        <taxon>Chironomoidea</taxon>
        <taxon>Chironomidae</taxon>
        <taxon>Chironominae</taxon>
        <taxon>Chironomus</taxon>
    </lineage>
</organism>
<evidence type="ECO:0000256" key="2">
    <source>
        <dbReference type="ARBA" id="ARBA00022692"/>
    </source>
</evidence>
<feature type="transmembrane region" description="Helical" evidence="5">
    <location>
        <begin position="497"/>
        <end position="519"/>
    </location>
</feature>
<dbReference type="Gene3D" id="1.20.1250.20">
    <property type="entry name" value="MFS general substrate transporter like domains"/>
    <property type="match status" value="1"/>
</dbReference>
<feature type="transmembrane region" description="Helical" evidence="5">
    <location>
        <begin position="293"/>
        <end position="314"/>
    </location>
</feature>
<keyword evidence="2 5" id="KW-0812">Transmembrane</keyword>
<reference evidence="6" key="2">
    <citation type="submission" date="2022-10" db="EMBL/GenBank/DDBJ databases">
        <authorList>
            <consortium name="ENA_rothamsted_submissions"/>
            <consortium name="culmorum"/>
            <person name="King R."/>
        </authorList>
    </citation>
    <scope>NUCLEOTIDE SEQUENCE</scope>
</reference>
<feature type="transmembrane region" description="Helical" evidence="5">
    <location>
        <begin position="531"/>
        <end position="553"/>
    </location>
</feature>
<proteinExistence type="predicted"/>
<dbReference type="AlphaFoldDB" id="A0A9N9WKM9"/>
<dbReference type="InterPro" id="IPR005828">
    <property type="entry name" value="MFS_sugar_transport-like"/>
</dbReference>
<dbReference type="GO" id="GO:0016020">
    <property type="term" value="C:membrane"/>
    <property type="evidence" value="ECO:0007669"/>
    <property type="project" value="UniProtKB-SubCell"/>
</dbReference>
<dbReference type="Pfam" id="PF00083">
    <property type="entry name" value="Sugar_tr"/>
    <property type="match status" value="1"/>
</dbReference>
<evidence type="ECO:0000256" key="3">
    <source>
        <dbReference type="ARBA" id="ARBA00022989"/>
    </source>
</evidence>
<dbReference type="PANTHER" id="PTHR24064">
    <property type="entry name" value="SOLUTE CARRIER FAMILY 22 MEMBER"/>
    <property type="match status" value="1"/>
</dbReference>
<keyword evidence="4 5" id="KW-0472">Membrane</keyword>
<dbReference type="OrthoDB" id="3936150at2759"/>
<evidence type="ECO:0000256" key="1">
    <source>
        <dbReference type="ARBA" id="ARBA00004141"/>
    </source>
</evidence>
<dbReference type="Proteomes" id="UP001153620">
    <property type="component" value="Chromosome 1"/>
</dbReference>
<evidence type="ECO:0000313" key="7">
    <source>
        <dbReference type="Proteomes" id="UP001153620"/>
    </source>
</evidence>
<evidence type="ECO:0000313" key="6">
    <source>
        <dbReference type="EMBL" id="CAG9799201.1"/>
    </source>
</evidence>
<keyword evidence="3 5" id="KW-1133">Transmembrane helix</keyword>
<accession>A0A9N9WKM9</accession>
<evidence type="ECO:0000256" key="5">
    <source>
        <dbReference type="SAM" id="Phobius"/>
    </source>
</evidence>
<sequence>MVNFNNIIETHKKEDIKCRQRKLSCIDKTEDHNKLDMIDKSSNVLNKSEQYHTKDQHHTEKNFNTNDFIGEFLGPIGKWQIRTIFLIYLCKIPSSWFMSCIIFTAVTPQENEIFCRPPSINMSHYINDWIKVAHPIKGKRTDSELIIDICNVYEDAMKNVTIKNEKFENISKKRRLVPCAFFEHRPAYTSIITQFDLYCSREVLVAVTQFFHLFGVLCGGIITTNMMKYVEPRQCMLIGMITQIICGNLTGWVNIFELHMFFRCLSAICCGLMYTAGGLIFTDITSEKYKVIAICMFEQFWSIGIMLLPAIASYWSSWSYLYMAISFPTVILICLYPWIPNSPRWLLKHGRIEETKQILLEAARVNGKTDFSINNLEKQLQIQAAESCKPIQEPSYWEMWRGQIRNLIAVHLAWSMYIIIYYGFLLNIRNFGREYLEENTIICGVCEIIGTFIGLWLIMTTHRKWLYAGIFNFIASFISLGAHFIPSDVSLFERMVLLMTTSMVSKIAISATLSILMTCTTEIVSPDKRRLCAYTSTIWTRIWLLSAPFVGATSIFGQIVPQTFLSLLNIIGSIATIFIQTPRTIENNPPKEFYPKEIPIPDIWLSSYKQFEK</sequence>
<dbReference type="SUPFAM" id="SSF103473">
    <property type="entry name" value="MFS general substrate transporter"/>
    <property type="match status" value="1"/>
</dbReference>
<gene>
    <name evidence="6" type="ORF">CHIRRI_LOCUS2170</name>
</gene>
<dbReference type="GO" id="GO:0022857">
    <property type="term" value="F:transmembrane transporter activity"/>
    <property type="evidence" value="ECO:0007669"/>
    <property type="project" value="InterPro"/>
</dbReference>
<feature type="transmembrane region" description="Helical" evidence="5">
    <location>
        <begin position="235"/>
        <end position="254"/>
    </location>
</feature>
<feature type="transmembrane region" description="Helical" evidence="5">
    <location>
        <begin position="439"/>
        <end position="458"/>
    </location>
</feature>
<feature type="transmembrane region" description="Helical" evidence="5">
    <location>
        <begin position="465"/>
        <end position="485"/>
    </location>
</feature>
<protein>
    <submittedName>
        <fullName evidence="6">Uncharacterized protein</fullName>
    </submittedName>
</protein>
<reference evidence="6" key="1">
    <citation type="submission" date="2022-01" db="EMBL/GenBank/DDBJ databases">
        <authorList>
            <person name="King R."/>
        </authorList>
    </citation>
    <scope>NUCLEOTIDE SEQUENCE</scope>
</reference>
<keyword evidence="7" id="KW-1185">Reference proteome</keyword>
<feature type="transmembrane region" description="Helical" evidence="5">
    <location>
        <begin position="260"/>
        <end position="281"/>
    </location>
</feature>
<feature type="transmembrane region" description="Helical" evidence="5">
    <location>
        <begin position="407"/>
        <end position="427"/>
    </location>
</feature>
<feature type="transmembrane region" description="Helical" evidence="5">
    <location>
        <begin position="203"/>
        <end position="223"/>
    </location>
</feature>
<dbReference type="CDD" id="cd17317">
    <property type="entry name" value="MFS_SLC22"/>
    <property type="match status" value="1"/>
</dbReference>
<evidence type="ECO:0000256" key="4">
    <source>
        <dbReference type="ARBA" id="ARBA00023136"/>
    </source>
</evidence>
<feature type="transmembrane region" description="Helical" evidence="5">
    <location>
        <begin position="320"/>
        <end position="339"/>
    </location>
</feature>
<dbReference type="InterPro" id="IPR036259">
    <property type="entry name" value="MFS_trans_sf"/>
</dbReference>
<comment type="subcellular location">
    <subcellularLocation>
        <location evidence="1">Membrane</location>
        <topology evidence="1">Multi-pass membrane protein</topology>
    </subcellularLocation>
</comment>
<dbReference type="EMBL" id="OU895877">
    <property type="protein sequence ID" value="CAG9799201.1"/>
    <property type="molecule type" value="Genomic_DNA"/>
</dbReference>